<feature type="compositionally biased region" description="Polar residues" evidence="8">
    <location>
        <begin position="482"/>
        <end position="496"/>
    </location>
</feature>
<keyword evidence="13" id="KW-1185">Reference proteome</keyword>
<accession>A0ABD2ZGV4</accession>
<organism evidence="12 13">
    <name type="scientific">Cinchona calisaya</name>
    <dbReference type="NCBI Taxonomy" id="153742"/>
    <lineage>
        <taxon>Eukaryota</taxon>
        <taxon>Viridiplantae</taxon>
        <taxon>Streptophyta</taxon>
        <taxon>Embryophyta</taxon>
        <taxon>Tracheophyta</taxon>
        <taxon>Spermatophyta</taxon>
        <taxon>Magnoliopsida</taxon>
        <taxon>eudicotyledons</taxon>
        <taxon>Gunneridae</taxon>
        <taxon>Pentapetalae</taxon>
        <taxon>asterids</taxon>
        <taxon>lamiids</taxon>
        <taxon>Gentianales</taxon>
        <taxon>Rubiaceae</taxon>
        <taxon>Cinchonoideae</taxon>
        <taxon>Cinchoneae</taxon>
        <taxon>Cinchona</taxon>
    </lineage>
</organism>
<comment type="subcellular location">
    <subcellularLocation>
        <location evidence="1">Membrane</location>
        <topology evidence="1">Single-pass membrane protein</topology>
    </subcellularLocation>
</comment>
<dbReference type="Gene3D" id="2.60.120.430">
    <property type="entry name" value="Galactose-binding lectin"/>
    <property type="match status" value="1"/>
</dbReference>
<dbReference type="PANTHER" id="PTHR45631:SF44">
    <property type="entry name" value="CARBOHYDRATE-BINDING PROTEIN OF THE ER PROTEIN"/>
    <property type="match status" value="1"/>
</dbReference>
<feature type="region of interest" description="Disordered" evidence="8">
    <location>
        <begin position="482"/>
        <end position="512"/>
    </location>
</feature>
<dbReference type="SUPFAM" id="SSF52058">
    <property type="entry name" value="L domain-like"/>
    <property type="match status" value="1"/>
</dbReference>
<evidence type="ECO:0000313" key="13">
    <source>
        <dbReference type="Proteomes" id="UP001630127"/>
    </source>
</evidence>
<feature type="chain" id="PRO_5044803213" description="Malectin-like domain-containing protein" evidence="10">
    <location>
        <begin position="22"/>
        <end position="607"/>
    </location>
</feature>
<evidence type="ECO:0000259" key="11">
    <source>
        <dbReference type="Pfam" id="PF12819"/>
    </source>
</evidence>
<feature type="domain" description="Malectin-like" evidence="11">
    <location>
        <begin position="27"/>
        <end position="343"/>
    </location>
</feature>
<evidence type="ECO:0000256" key="2">
    <source>
        <dbReference type="ARBA" id="ARBA00022614"/>
    </source>
</evidence>
<dbReference type="Gene3D" id="3.80.10.10">
    <property type="entry name" value="Ribonuclease Inhibitor"/>
    <property type="match status" value="1"/>
</dbReference>
<dbReference type="GO" id="GO:0016020">
    <property type="term" value="C:membrane"/>
    <property type="evidence" value="ECO:0007669"/>
    <property type="project" value="UniProtKB-SubCell"/>
</dbReference>
<comment type="caution">
    <text evidence="12">The sequence shown here is derived from an EMBL/GenBank/DDBJ whole genome shotgun (WGS) entry which is preliminary data.</text>
</comment>
<evidence type="ECO:0000256" key="4">
    <source>
        <dbReference type="ARBA" id="ARBA00022729"/>
    </source>
</evidence>
<keyword evidence="5" id="KW-0677">Repeat</keyword>
<reference evidence="12 13" key="1">
    <citation type="submission" date="2024-11" db="EMBL/GenBank/DDBJ databases">
        <title>A near-complete genome assembly of Cinchona calisaya.</title>
        <authorList>
            <person name="Lian D.C."/>
            <person name="Zhao X.W."/>
            <person name="Wei L."/>
        </authorList>
    </citation>
    <scope>NUCLEOTIDE SEQUENCE [LARGE SCALE GENOMIC DNA]</scope>
    <source>
        <tissue evidence="12">Nenye</tissue>
    </source>
</reference>
<evidence type="ECO:0000256" key="9">
    <source>
        <dbReference type="SAM" id="Phobius"/>
    </source>
</evidence>
<evidence type="ECO:0000256" key="1">
    <source>
        <dbReference type="ARBA" id="ARBA00004167"/>
    </source>
</evidence>
<feature type="region of interest" description="Disordered" evidence="8">
    <location>
        <begin position="588"/>
        <end position="607"/>
    </location>
</feature>
<keyword evidence="4 10" id="KW-0732">Signal</keyword>
<feature type="compositionally biased region" description="Low complexity" evidence="8">
    <location>
        <begin position="591"/>
        <end position="607"/>
    </location>
</feature>
<evidence type="ECO:0000256" key="10">
    <source>
        <dbReference type="SAM" id="SignalP"/>
    </source>
</evidence>
<dbReference type="Pfam" id="PF00560">
    <property type="entry name" value="LRR_1"/>
    <property type="match status" value="2"/>
</dbReference>
<evidence type="ECO:0000256" key="5">
    <source>
        <dbReference type="ARBA" id="ARBA00022737"/>
    </source>
</evidence>
<dbReference type="InterPro" id="IPR001611">
    <property type="entry name" value="Leu-rich_rpt"/>
</dbReference>
<evidence type="ECO:0000256" key="3">
    <source>
        <dbReference type="ARBA" id="ARBA00022692"/>
    </source>
</evidence>
<gene>
    <name evidence="12" type="ORF">ACH5RR_020862</name>
</gene>
<dbReference type="FunFam" id="3.80.10.10:FF:000129">
    <property type="entry name" value="Leucine-rich repeat receptor-like kinase"/>
    <property type="match status" value="1"/>
</dbReference>
<dbReference type="Proteomes" id="UP001630127">
    <property type="component" value="Unassembled WGS sequence"/>
</dbReference>
<dbReference type="InterPro" id="IPR024788">
    <property type="entry name" value="Malectin-like_Carb-bd_dom"/>
</dbReference>
<keyword evidence="6 9" id="KW-1133">Transmembrane helix</keyword>
<keyword evidence="3 9" id="KW-0812">Transmembrane</keyword>
<evidence type="ECO:0000256" key="8">
    <source>
        <dbReference type="SAM" id="MobiDB-lite"/>
    </source>
</evidence>
<dbReference type="EMBL" id="JBJUIK010000009">
    <property type="protein sequence ID" value="KAL3518273.1"/>
    <property type="molecule type" value="Genomic_DNA"/>
</dbReference>
<keyword evidence="7 9" id="KW-0472">Membrane</keyword>
<dbReference type="AlphaFoldDB" id="A0ABD2ZGV4"/>
<evidence type="ECO:0000256" key="7">
    <source>
        <dbReference type="ARBA" id="ARBA00023136"/>
    </source>
</evidence>
<keyword evidence="2" id="KW-0433">Leucine-rich repeat</keyword>
<dbReference type="InterPro" id="IPR032675">
    <property type="entry name" value="LRR_dom_sf"/>
</dbReference>
<feature type="signal peptide" evidence="10">
    <location>
        <begin position="1"/>
        <end position="21"/>
    </location>
</feature>
<evidence type="ECO:0000313" key="12">
    <source>
        <dbReference type="EMBL" id="KAL3518273.1"/>
    </source>
</evidence>
<dbReference type="Pfam" id="PF12819">
    <property type="entry name" value="Malectin_like"/>
    <property type="match status" value="1"/>
</dbReference>
<evidence type="ECO:0000256" key="6">
    <source>
        <dbReference type="ARBA" id="ARBA00022989"/>
    </source>
</evidence>
<sequence length="607" mass="65676">MMASHLLLLFLALCFFSAVSADVFVSIDCGSSDLAYTDPNSIIWTGDENYMSNGLSQTVEANYSLSPVMDTLRVFTSRKKNCYSIKADNGGRVLVRASFYYGNYDKKSSPPTFDLQFDGNDWGTVETSIDQVIYYEVTYVVKGDYISVCLAQTKPDQFPFISALEVRSLGSTMYDKIDLNYALFLKRRVAYGTNQTIRYTDDVYDRIWSPSAGGNGLIAVTNDDPPIIADQGDNPPQAVLANAVTTSNVSQVIILGTEFPSVEVPVYLTMYFSEVTQLDSTQNRSFTVFKDNQSFSDPISPPYGNFLELYVSNITVSSNTRFYLVSTAGSTLPPLINAMEIFFISDTLTNGTNSQDVEGLALLQNSFAELQDWSGDPCLPAPYSWDWVNCSSDATPRITALNLGSYGLSGALPDFSSMDSLETIDMHNNSLDGQIPDFLGALPTLKQLNLANNQFSGEIPASLSKKNGLNLVVTGNPDLCTSGKSCQSTPTATSGTPAGRSPRGGSTKKKSSKLPVIVGVTIPVFVLIWVVVGVLAILHHKRKTAAVAAITQGQNGGGNTPNGAAINPEMIGKIGMAVMNKVIMNEQQGISSENTSSTNQTAQQTWD</sequence>
<name>A0ABD2ZGV4_9GENT</name>
<proteinExistence type="predicted"/>
<dbReference type="PANTHER" id="PTHR45631">
    <property type="entry name" value="OS07G0107800 PROTEIN-RELATED"/>
    <property type="match status" value="1"/>
</dbReference>
<feature type="transmembrane region" description="Helical" evidence="9">
    <location>
        <begin position="516"/>
        <end position="538"/>
    </location>
</feature>
<protein>
    <recommendedName>
        <fullName evidence="11">Malectin-like domain-containing protein</fullName>
    </recommendedName>
</protein>